<gene>
    <name evidence="2" type="ORF">GCM10007925_23970</name>
</gene>
<proteinExistence type="predicted"/>
<keyword evidence="3" id="KW-1185">Reference proteome</keyword>
<sequence length="190" mass="19198">MFDHVRAGLGVAALCLAATAGAQSADPVVTPTPPVAVTVAKPLEVVSGTMLPSNTEVFLALDKDLTSKKARVGDSLEFHVARDVMLGQYVVIPRGTPATGKITYRTGKGVFGKSAKMEFSIDQLVLAGKPITLSGVHRISGDGNTGATVGAVVAAGVIGGLVVTGRSATAAAGSEWKAMTKEPVAVSITG</sequence>
<evidence type="ECO:0000256" key="1">
    <source>
        <dbReference type="SAM" id="SignalP"/>
    </source>
</evidence>
<organism evidence="2 3">
    <name type="scientific">Sphingomonas astaxanthinifaciens DSM 22298</name>
    <dbReference type="NCBI Taxonomy" id="1123267"/>
    <lineage>
        <taxon>Bacteria</taxon>
        <taxon>Pseudomonadati</taxon>
        <taxon>Pseudomonadota</taxon>
        <taxon>Alphaproteobacteria</taxon>
        <taxon>Sphingomonadales</taxon>
        <taxon>Sphingomonadaceae</taxon>
        <taxon>Sphingomonas</taxon>
    </lineage>
</organism>
<feature type="chain" id="PRO_5045241625" evidence="1">
    <location>
        <begin position="25"/>
        <end position="190"/>
    </location>
</feature>
<evidence type="ECO:0000313" key="2">
    <source>
        <dbReference type="EMBL" id="GLR48678.1"/>
    </source>
</evidence>
<dbReference type="RefSeq" id="WP_051676580.1">
    <property type="nucleotide sequence ID" value="NZ_BSOO01000034.1"/>
</dbReference>
<name>A0ABQ5ZCQ8_9SPHN</name>
<keyword evidence="1" id="KW-0732">Signal</keyword>
<dbReference type="EMBL" id="BSOO01000034">
    <property type="protein sequence ID" value="GLR48678.1"/>
    <property type="molecule type" value="Genomic_DNA"/>
</dbReference>
<comment type="caution">
    <text evidence="2">The sequence shown here is derived from an EMBL/GenBank/DDBJ whole genome shotgun (WGS) entry which is preliminary data.</text>
</comment>
<accession>A0ABQ5ZCQ8</accession>
<reference evidence="3" key="1">
    <citation type="journal article" date="2019" name="Int. J. Syst. Evol. Microbiol.">
        <title>The Global Catalogue of Microorganisms (GCM) 10K type strain sequencing project: providing services to taxonomists for standard genome sequencing and annotation.</title>
        <authorList>
            <consortium name="The Broad Institute Genomics Platform"/>
            <consortium name="The Broad Institute Genome Sequencing Center for Infectious Disease"/>
            <person name="Wu L."/>
            <person name="Ma J."/>
        </authorList>
    </citation>
    <scope>NUCLEOTIDE SEQUENCE [LARGE SCALE GENOMIC DNA]</scope>
    <source>
        <strain evidence="3">NBRC 102146</strain>
    </source>
</reference>
<dbReference type="Proteomes" id="UP001156703">
    <property type="component" value="Unassembled WGS sequence"/>
</dbReference>
<protein>
    <submittedName>
        <fullName evidence="2">Uncharacterized protein</fullName>
    </submittedName>
</protein>
<evidence type="ECO:0000313" key="3">
    <source>
        <dbReference type="Proteomes" id="UP001156703"/>
    </source>
</evidence>
<feature type="signal peptide" evidence="1">
    <location>
        <begin position="1"/>
        <end position="24"/>
    </location>
</feature>